<gene>
    <name evidence="1" type="ORF">VFPBJ_05589</name>
</gene>
<dbReference type="AlphaFoldDB" id="A0A179GQ45"/>
<reference evidence="1 2" key="1">
    <citation type="submission" date="2016-01" db="EMBL/GenBank/DDBJ databases">
        <title>Biosynthesis of antibiotic leucinostatins and their inhibition on Phytophthora in bio-control Purpureocillium lilacinum.</title>
        <authorList>
            <person name="Wang G."/>
            <person name="Liu Z."/>
            <person name="Lin R."/>
            <person name="Li E."/>
            <person name="Mao Z."/>
            <person name="Ling J."/>
            <person name="Yin W."/>
            <person name="Xie B."/>
        </authorList>
    </citation>
    <scope>NUCLEOTIDE SEQUENCE [LARGE SCALE GENOMIC DNA]</scope>
    <source>
        <strain evidence="1">PLBJ-1</strain>
    </source>
</reference>
<evidence type="ECO:0000313" key="1">
    <source>
        <dbReference type="EMBL" id="OAQ80004.1"/>
    </source>
</evidence>
<evidence type="ECO:0000313" key="2">
    <source>
        <dbReference type="Proteomes" id="UP000078240"/>
    </source>
</evidence>
<sequence>MCRLESAAGPSPTRELIVGARHRLKAPTCVIRLSASYAKRATPFSSPARTDGMNPAACNGVVNFGGLCFSIVVAGRPVDAHQ</sequence>
<organism evidence="1 2">
    <name type="scientific">Purpureocillium lilacinum</name>
    <name type="common">Paecilomyces lilacinus</name>
    <dbReference type="NCBI Taxonomy" id="33203"/>
    <lineage>
        <taxon>Eukaryota</taxon>
        <taxon>Fungi</taxon>
        <taxon>Dikarya</taxon>
        <taxon>Ascomycota</taxon>
        <taxon>Pezizomycotina</taxon>
        <taxon>Sordariomycetes</taxon>
        <taxon>Hypocreomycetidae</taxon>
        <taxon>Hypocreales</taxon>
        <taxon>Ophiocordycipitaceae</taxon>
        <taxon>Purpureocillium</taxon>
    </lineage>
</organism>
<dbReference type="EMBL" id="LSBH01000004">
    <property type="protein sequence ID" value="OAQ80004.1"/>
    <property type="molecule type" value="Genomic_DNA"/>
</dbReference>
<proteinExistence type="predicted"/>
<comment type="caution">
    <text evidence="1">The sequence shown here is derived from an EMBL/GenBank/DDBJ whole genome shotgun (WGS) entry which is preliminary data.</text>
</comment>
<name>A0A179GQ45_PURLI</name>
<accession>A0A179GQ45</accession>
<protein>
    <submittedName>
        <fullName evidence="1">Uncharacterized protein</fullName>
    </submittedName>
</protein>
<dbReference type="Proteomes" id="UP000078240">
    <property type="component" value="Unassembled WGS sequence"/>
</dbReference>